<feature type="transmembrane region" description="Helical" evidence="1">
    <location>
        <begin position="21"/>
        <end position="45"/>
    </location>
</feature>
<sequence length="87" mass="9093">MNIFVPFVMTEFNCTKTEADAVVIVMPTASSLMAGPIAAMVYQFVGARISIVTGASLCFLGFSIGSIAPSVAILSIFTVFIGMSICC</sequence>
<evidence type="ECO:0000256" key="1">
    <source>
        <dbReference type="SAM" id="Phobius"/>
    </source>
</evidence>
<reference evidence="2 3" key="1">
    <citation type="submission" date="2018-11" db="EMBL/GenBank/DDBJ databases">
        <authorList>
            <consortium name="Pathogen Informatics"/>
        </authorList>
    </citation>
    <scope>NUCLEOTIDE SEQUENCE [LARGE SCALE GENOMIC DNA]</scope>
</reference>
<keyword evidence="1" id="KW-0472">Membrane</keyword>
<dbReference type="OrthoDB" id="6509908at2759"/>
<proteinExistence type="predicted"/>
<feature type="transmembrane region" description="Helical" evidence="1">
    <location>
        <begin position="57"/>
        <end position="83"/>
    </location>
</feature>
<dbReference type="EMBL" id="UYYB01097247">
    <property type="protein sequence ID" value="VDM76567.1"/>
    <property type="molecule type" value="Genomic_DNA"/>
</dbReference>
<keyword evidence="3" id="KW-1185">Reference proteome</keyword>
<dbReference type="SUPFAM" id="SSF103473">
    <property type="entry name" value="MFS general substrate transporter"/>
    <property type="match status" value="1"/>
</dbReference>
<evidence type="ECO:0000313" key="2">
    <source>
        <dbReference type="EMBL" id="VDM76567.1"/>
    </source>
</evidence>
<accession>A0A3P7JK49</accession>
<dbReference type="AlphaFoldDB" id="A0A3P7JK49"/>
<dbReference type="InterPro" id="IPR036259">
    <property type="entry name" value="MFS_trans_sf"/>
</dbReference>
<keyword evidence="1" id="KW-1133">Transmembrane helix</keyword>
<keyword evidence="1" id="KW-0812">Transmembrane</keyword>
<organism evidence="2 3">
    <name type="scientific">Strongylus vulgaris</name>
    <name type="common">Blood worm</name>
    <dbReference type="NCBI Taxonomy" id="40348"/>
    <lineage>
        <taxon>Eukaryota</taxon>
        <taxon>Metazoa</taxon>
        <taxon>Ecdysozoa</taxon>
        <taxon>Nematoda</taxon>
        <taxon>Chromadorea</taxon>
        <taxon>Rhabditida</taxon>
        <taxon>Rhabditina</taxon>
        <taxon>Rhabditomorpha</taxon>
        <taxon>Strongyloidea</taxon>
        <taxon>Strongylidae</taxon>
        <taxon>Strongylus</taxon>
    </lineage>
</organism>
<protein>
    <recommendedName>
        <fullName evidence="4">Major facilitator superfamily (MFS) profile domain-containing protein</fullName>
    </recommendedName>
</protein>
<evidence type="ECO:0008006" key="4">
    <source>
        <dbReference type="Google" id="ProtNLM"/>
    </source>
</evidence>
<dbReference type="Proteomes" id="UP000270094">
    <property type="component" value="Unassembled WGS sequence"/>
</dbReference>
<gene>
    <name evidence="2" type="ORF">SVUK_LOCUS11565</name>
</gene>
<name>A0A3P7JK49_STRVU</name>
<evidence type="ECO:0000313" key="3">
    <source>
        <dbReference type="Proteomes" id="UP000270094"/>
    </source>
</evidence>